<evidence type="ECO:0000256" key="8">
    <source>
        <dbReference type="ARBA" id="ARBA00023033"/>
    </source>
</evidence>
<evidence type="ECO:0008006" key="13">
    <source>
        <dbReference type="Google" id="ProtNLM"/>
    </source>
</evidence>
<evidence type="ECO:0000313" key="11">
    <source>
        <dbReference type="EMBL" id="KAL2319830.1"/>
    </source>
</evidence>
<name>A0ABD1L8I1_9FABA</name>
<evidence type="ECO:0000256" key="1">
    <source>
        <dbReference type="ARBA" id="ARBA00001971"/>
    </source>
</evidence>
<dbReference type="GO" id="GO:0046872">
    <property type="term" value="F:metal ion binding"/>
    <property type="evidence" value="ECO:0007669"/>
    <property type="project" value="UniProtKB-KW"/>
</dbReference>
<evidence type="ECO:0000256" key="4">
    <source>
        <dbReference type="ARBA" id="ARBA00022723"/>
    </source>
</evidence>
<evidence type="ECO:0000256" key="3">
    <source>
        <dbReference type="ARBA" id="ARBA00022617"/>
    </source>
</evidence>
<dbReference type="InterPro" id="IPR001128">
    <property type="entry name" value="Cyt_P450"/>
</dbReference>
<keyword evidence="4 9" id="KW-0479">Metal-binding</keyword>
<gene>
    <name evidence="11" type="ORF">Fmac_028799</name>
</gene>
<reference evidence="11 12" key="1">
    <citation type="submission" date="2024-08" db="EMBL/GenBank/DDBJ databases">
        <title>Insights into the chromosomal genome structure of Flemingia macrophylla.</title>
        <authorList>
            <person name="Ding Y."/>
            <person name="Zhao Y."/>
            <person name="Bi W."/>
            <person name="Wu M."/>
            <person name="Zhao G."/>
            <person name="Gong Y."/>
            <person name="Li W."/>
            <person name="Zhang P."/>
        </authorList>
    </citation>
    <scope>NUCLEOTIDE SEQUENCE [LARGE SCALE GENOMIC DNA]</scope>
    <source>
        <strain evidence="11">DYQJB</strain>
        <tissue evidence="11">Leaf</tissue>
    </source>
</reference>
<evidence type="ECO:0000313" key="12">
    <source>
        <dbReference type="Proteomes" id="UP001603857"/>
    </source>
</evidence>
<dbReference type="PRINTS" id="PR00385">
    <property type="entry name" value="P450"/>
</dbReference>
<dbReference type="PROSITE" id="PS00086">
    <property type="entry name" value="CYTOCHROME_P450"/>
    <property type="match status" value="1"/>
</dbReference>
<dbReference type="InterPro" id="IPR002401">
    <property type="entry name" value="Cyt_P450_E_grp-I"/>
</dbReference>
<organism evidence="11 12">
    <name type="scientific">Flemingia macrophylla</name>
    <dbReference type="NCBI Taxonomy" id="520843"/>
    <lineage>
        <taxon>Eukaryota</taxon>
        <taxon>Viridiplantae</taxon>
        <taxon>Streptophyta</taxon>
        <taxon>Embryophyta</taxon>
        <taxon>Tracheophyta</taxon>
        <taxon>Spermatophyta</taxon>
        <taxon>Magnoliopsida</taxon>
        <taxon>eudicotyledons</taxon>
        <taxon>Gunneridae</taxon>
        <taxon>Pentapetalae</taxon>
        <taxon>rosids</taxon>
        <taxon>fabids</taxon>
        <taxon>Fabales</taxon>
        <taxon>Fabaceae</taxon>
        <taxon>Papilionoideae</taxon>
        <taxon>50 kb inversion clade</taxon>
        <taxon>NPAAA clade</taxon>
        <taxon>indigoferoid/millettioid clade</taxon>
        <taxon>Phaseoleae</taxon>
        <taxon>Flemingia</taxon>
    </lineage>
</organism>
<dbReference type="AlphaFoldDB" id="A0ABD1L8I1"/>
<keyword evidence="8 10" id="KW-0503">Monooxygenase</keyword>
<keyword evidence="12" id="KW-1185">Reference proteome</keyword>
<feature type="binding site" description="axial binding residue" evidence="9">
    <location>
        <position position="370"/>
    </location>
    <ligand>
        <name>heme</name>
        <dbReference type="ChEBI" id="CHEBI:30413"/>
    </ligand>
    <ligandPart>
        <name>Fe</name>
        <dbReference type="ChEBI" id="CHEBI:18248"/>
    </ligandPart>
</feature>
<dbReference type="SUPFAM" id="SSF48264">
    <property type="entry name" value="Cytochrome P450"/>
    <property type="match status" value="1"/>
</dbReference>
<evidence type="ECO:0000256" key="7">
    <source>
        <dbReference type="ARBA" id="ARBA00023004"/>
    </source>
</evidence>
<evidence type="ECO:0000256" key="2">
    <source>
        <dbReference type="ARBA" id="ARBA00010617"/>
    </source>
</evidence>
<dbReference type="Pfam" id="PF00067">
    <property type="entry name" value="p450"/>
    <property type="match status" value="1"/>
</dbReference>
<comment type="caution">
    <text evidence="11">The sequence shown here is derived from an EMBL/GenBank/DDBJ whole genome shotgun (WGS) entry which is preliminary data.</text>
</comment>
<dbReference type="PRINTS" id="PR00463">
    <property type="entry name" value="EP450I"/>
</dbReference>
<evidence type="ECO:0000256" key="5">
    <source>
        <dbReference type="ARBA" id="ARBA00022857"/>
    </source>
</evidence>
<protein>
    <recommendedName>
        <fullName evidence="13">Flavonoid 3'-monooxygenase</fullName>
    </recommendedName>
</protein>
<dbReference type="InterPro" id="IPR036396">
    <property type="entry name" value="Cyt_P450_sf"/>
</dbReference>
<comment type="cofactor">
    <cofactor evidence="1 9">
        <name>heme</name>
        <dbReference type="ChEBI" id="CHEBI:30413"/>
    </cofactor>
</comment>
<dbReference type="Gene3D" id="1.10.630.10">
    <property type="entry name" value="Cytochrome P450"/>
    <property type="match status" value="1"/>
</dbReference>
<dbReference type="PANTHER" id="PTHR47944">
    <property type="entry name" value="CYTOCHROME P450 98A9"/>
    <property type="match status" value="1"/>
</dbReference>
<keyword evidence="5" id="KW-0521">NADP</keyword>
<sequence length="438" mass="49602">MHVVVAASGVVAEQFLKVHDANFCNRPVNFRTTYMTYNLQDLIFAPYGPRLRLLRKLSTVHMFSAKALDDFTQLRQEEVKRLIRNLARSESKTVKLGQLLNICTTNTLSRMMIGRRVFNDDDSCDPRADEFKSIVVELMVLVGTYNIGDFIPLFDWLDLQGVKAKTRYLHKRLDAFLTTILEEHKISKIEQHQNFVSALLSHKDTNQEGDEFLDDEIKAIFADMLIAGTDTSSSTIEWTIAELIKNPQIMNKVQQELNTVVGQDRLVTELDLANLPYLQAVVKETLRLHPPTPLSLPRVAEESCEIFGYHIPKGATLLVNIWAIGRDPNEWIDPLEFKPERFLPGSEKADVDVKDNNFEVIPFGAGRRICVGVSLGVKVVQFLVATLAQAFNWELENGIDPKKLNMDEAFGLTLQRAVPLSAFPRPRLSRNVYSSLSS</sequence>
<evidence type="ECO:0000256" key="6">
    <source>
        <dbReference type="ARBA" id="ARBA00023002"/>
    </source>
</evidence>
<dbReference type="EMBL" id="JBGMDY010000010">
    <property type="protein sequence ID" value="KAL2319830.1"/>
    <property type="molecule type" value="Genomic_DNA"/>
</dbReference>
<comment type="similarity">
    <text evidence="2 10">Belongs to the cytochrome P450 family.</text>
</comment>
<keyword evidence="6 10" id="KW-0560">Oxidoreductase</keyword>
<dbReference type="InterPro" id="IPR017972">
    <property type="entry name" value="Cyt_P450_CS"/>
</dbReference>
<proteinExistence type="inferred from homology"/>
<keyword evidence="3 9" id="KW-0349">Heme</keyword>
<evidence type="ECO:0000256" key="10">
    <source>
        <dbReference type="RuleBase" id="RU000461"/>
    </source>
</evidence>
<dbReference type="FunFam" id="1.10.630.10:FF:000207">
    <property type="entry name" value="Putative cytochrome P450 superfamily protein"/>
    <property type="match status" value="1"/>
</dbReference>
<dbReference type="GO" id="GO:0004497">
    <property type="term" value="F:monooxygenase activity"/>
    <property type="evidence" value="ECO:0007669"/>
    <property type="project" value="UniProtKB-KW"/>
</dbReference>
<dbReference type="Proteomes" id="UP001603857">
    <property type="component" value="Unassembled WGS sequence"/>
</dbReference>
<evidence type="ECO:0000256" key="9">
    <source>
        <dbReference type="PIRSR" id="PIRSR602401-1"/>
    </source>
</evidence>
<keyword evidence="7 9" id="KW-0408">Iron</keyword>
<accession>A0ABD1L8I1</accession>
<dbReference type="PANTHER" id="PTHR47944:SF18">
    <property type="entry name" value="FLAVONOID 3'-MONOOXYGENASE"/>
    <property type="match status" value="1"/>
</dbReference>